<dbReference type="InterPro" id="IPR006311">
    <property type="entry name" value="TAT_signal"/>
</dbReference>
<dbReference type="AlphaFoldDB" id="A0A2S7K1J6"/>
<dbReference type="Gene3D" id="3.40.630.10">
    <property type="entry name" value="Zn peptidases"/>
    <property type="match status" value="2"/>
</dbReference>
<protein>
    <recommendedName>
        <fullName evidence="3">PA domain-containing protein</fullName>
    </recommendedName>
</protein>
<dbReference type="EMBL" id="PJCH01000015">
    <property type="protein sequence ID" value="PQA86380.1"/>
    <property type="molecule type" value="Genomic_DNA"/>
</dbReference>
<evidence type="ECO:0000313" key="1">
    <source>
        <dbReference type="EMBL" id="PQA86380.1"/>
    </source>
</evidence>
<comment type="caution">
    <text evidence="1">The sequence shown here is derived from an EMBL/GenBank/DDBJ whole genome shotgun (WGS) entry which is preliminary data.</text>
</comment>
<gene>
    <name evidence="1" type="ORF">CW354_18795</name>
</gene>
<keyword evidence="2" id="KW-1185">Reference proteome</keyword>
<dbReference type="SUPFAM" id="SSF53187">
    <property type="entry name" value="Zn-dependent exopeptidases"/>
    <property type="match status" value="1"/>
</dbReference>
<proteinExistence type="predicted"/>
<dbReference type="PROSITE" id="PS51318">
    <property type="entry name" value="TAT"/>
    <property type="match status" value="1"/>
</dbReference>
<evidence type="ECO:0008006" key="3">
    <source>
        <dbReference type="Google" id="ProtNLM"/>
    </source>
</evidence>
<sequence>MPSRAKEGAVVSVIRPSRRSLLAMAAGAAATPGCASVMPQGLFRSSSLSDAEPDNEFSVSRLQADLETYDGFGIHRSGSQADRDTVEWLAKDWRALGYEIEFQPFEVPDNDVLYAELEAGGETATLLAQPPFPAAANAVAQAPLVLTDENGPVCKAKGAILLAEAPYMRASSYETKPFRKLADLALAEDAKALIIVTPGPTGEGVFLNIDPERPYPVTAIAAPGQSALLKRIAESGRSVRLAMPPAKPMRTAHNVIARREGGAQTIIVTTPVSGWTHCAGERGPGIAIMRALAPWLAKTFPQKSILLAGLSGHELEGLGARIFIETKAPPNENVALWLHLGAGIAARNWHETDIGLLPLQSADPQRFLLAAPPLNQAVAPHMKGLSGLEQAYALTPETVAGDLKEIHNAGYENLMGAFGAHRFHHVIGDRMNTTSGALTAPVALAFRDSILSALSGSI</sequence>
<accession>A0A2S7K1J6</accession>
<dbReference type="Proteomes" id="UP000239504">
    <property type="component" value="Unassembled WGS sequence"/>
</dbReference>
<organism evidence="1 2">
    <name type="scientific">Hyphococcus luteus</name>
    <dbReference type="NCBI Taxonomy" id="2058213"/>
    <lineage>
        <taxon>Bacteria</taxon>
        <taxon>Pseudomonadati</taxon>
        <taxon>Pseudomonadota</taxon>
        <taxon>Alphaproteobacteria</taxon>
        <taxon>Parvularculales</taxon>
        <taxon>Parvularculaceae</taxon>
        <taxon>Hyphococcus</taxon>
    </lineage>
</organism>
<name>A0A2S7K1J6_9PROT</name>
<evidence type="ECO:0000313" key="2">
    <source>
        <dbReference type="Proteomes" id="UP000239504"/>
    </source>
</evidence>
<reference evidence="1 2" key="1">
    <citation type="submission" date="2017-12" db="EMBL/GenBank/DDBJ databases">
        <authorList>
            <person name="Hurst M.R.H."/>
        </authorList>
    </citation>
    <scope>NUCLEOTIDE SEQUENCE [LARGE SCALE GENOMIC DNA]</scope>
    <source>
        <strain evidence="1 2">SY-3-19</strain>
    </source>
</reference>